<dbReference type="GO" id="GO:0004497">
    <property type="term" value="F:monooxygenase activity"/>
    <property type="evidence" value="ECO:0007669"/>
    <property type="project" value="UniProtKB-KW"/>
</dbReference>
<keyword evidence="2" id="KW-1185">Reference proteome</keyword>
<keyword evidence="1" id="KW-0503">Monooxygenase</keyword>
<name>A0A918RR33_9GAMM</name>
<accession>A0A918RR33</accession>
<sequence>MHNESSNPYDVVIIGAGFAGLCMGVKLREAALQNFVILEKADDLGGTWRENTYPGAACDIPSALYSYSFAHNAGWESIWSGQAQILAYQHAVAEQHKLAPHIRYGQHINAIQFDADQAVWNVTTIDGTQYQARHVVSAVGQLHHPSVPDITHAAAYTGKCFHSAEWRHDLDLKGKRVAVIGNAASAVQFIPKVAEQAAALTVFQRSPNWILPKVDRHYSRWEQRLSARVPTITKLYRWAIWALGEYVLFPAIQGKPMRRWLIKQLCLRNLRRAVKDPELRHKLTPDYPVGAKRVLFGDQYFPALTRDNVTLCTDPVSEFTETGLRTKAGHEIACDVVIYGTGFRTNPFLADIEVLGRDQQRLHSAWADGAHAYLGISTHGFPNLHFLYGPNTNLGHTSILIMLEAQADYVIRLITHQQKLGQLCGEVRVAPETEFNAEVQGRMQSLAFSEIDTSWYMHHGKITNNWVGGTREYQRRLAAFNPDDYQFS</sequence>
<dbReference type="SUPFAM" id="SSF51905">
    <property type="entry name" value="FAD/NAD(P)-binding domain"/>
    <property type="match status" value="1"/>
</dbReference>
<dbReference type="Gene3D" id="3.50.50.60">
    <property type="entry name" value="FAD/NAD(P)-binding domain"/>
    <property type="match status" value="2"/>
</dbReference>
<protein>
    <submittedName>
        <fullName evidence="1">4-hydroxyacetophenone monooxygenase</fullName>
    </submittedName>
</protein>
<dbReference type="Proteomes" id="UP000614811">
    <property type="component" value="Unassembled WGS sequence"/>
</dbReference>
<reference evidence="1" key="2">
    <citation type="submission" date="2020-09" db="EMBL/GenBank/DDBJ databases">
        <authorList>
            <person name="Sun Q."/>
            <person name="Kim S."/>
        </authorList>
    </citation>
    <scope>NUCLEOTIDE SEQUENCE</scope>
    <source>
        <strain evidence="1">KCTC 12711</strain>
    </source>
</reference>
<dbReference type="InterPro" id="IPR051209">
    <property type="entry name" value="FAD-bind_Monooxygenase_sf"/>
</dbReference>
<proteinExistence type="predicted"/>
<organism evidence="1 2">
    <name type="scientific">Arenicella chitinivorans</name>
    <dbReference type="NCBI Taxonomy" id="1329800"/>
    <lineage>
        <taxon>Bacteria</taxon>
        <taxon>Pseudomonadati</taxon>
        <taxon>Pseudomonadota</taxon>
        <taxon>Gammaproteobacteria</taxon>
        <taxon>Arenicellales</taxon>
        <taxon>Arenicellaceae</taxon>
        <taxon>Arenicella</taxon>
    </lineage>
</organism>
<comment type="caution">
    <text evidence="1">The sequence shown here is derived from an EMBL/GenBank/DDBJ whole genome shotgun (WGS) entry which is preliminary data.</text>
</comment>
<dbReference type="AlphaFoldDB" id="A0A918RR33"/>
<dbReference type="EMBL" id="BMXA01000002">
    <property type="protein sequence ID" value="GHA06968.1"/>
    <property type="molecule type" value="Genomic_DNA"/>
</dbReference>
<dbReference type="PANTHER" id="PTHR42877">
    <property type="entry name" value="L-ORNITHINE N(5)-MONOOXYGENASE-RELATED"/>
    <property type="match status" value="1"/>
</dbReference>
<dbReference type="RefSeq" id="WP_189399611.1">
    <property type="nucleotide sequence ID" value="NZ_BMXA01000002.1"/>
</dbReference>
<dbReference type="PANTHER" id="PTHR42877:SF4">
    <property type="entry name" value="FAD_NAD(P)-BINDING DOMAIN-CONTAINING PROTEIN-RELATED"/>
    <property type="match status" value="1"/>
</dbReference>
<dbReference type="InterPro" id="IPR036188">
    <property type="entry name" value="FAD/NAD-bd_sf"/>
</dbReference>
<evidence type="ECO:0000313" key="2">
    <source>
        <dbReference type="Proteomes" id="UP000614811"/>
    </source>
</evidence>
<reference evidence="1" key="1">
    <citation type="journal article" date="2014" name="Int. J. Syst. Evol. Microbiol.">
        <title>Complete genome sequence of Corynebacterium casei LMG S-19264T (=DSM 44701T), isolated from a smear-ripened cheese.</title>
        <authorList>
            <consortium name="US DOE Joint Genome Institute (JGI-PGF)"/>
            <person name="Walter F."/>
            <person name="Albersmeier A."/>
            <person name="Kalinowski J."/>
            <person name="Ruckert C."/>
        </authorList>
    </citation>
    <scope>NUCLEOTIDE SEQUENCE</scope>
    <source>
        <strain evidence="1">KCTC 12711</strain>
    </source>
</reference>
<keyword evidence="1" id="KW-0560">Oxidoreductase</keyword>
<dbReference type="Pfam" id="PF13738">
    <property type="entry name" value="Pyr_redox_3"/>
    <property type="match status" value="1"/>
</dbReference>
<evidence type="ECO:0000313" key="1">
    <source>
        <dbReference type="EMBL" id="GHA06968.1"/>
    </source>
</evidence>
<gene>
    <name evidence="1" type="primary">hapE</name>
    <name evidence="1" type="ORF">GCM10008090_15830</name>
</gene>